<organism evidence="1 2">
    <name type="scientific">Synaphobranchus kaupii</name>
    <name type="common">Kaup's arrowtooth eel</name>
    <dbReference type="NCBI Taxonomy" id="118154"/>
    <lineage>
        <taxon>Eukaryota</taxon>
        <taxon>Metazoa</taxon>
        <taxon>Chordata</taxon>
        <taxon>Craniata</taxon>
        <taxon>Vertebrata</taxon>
        <taxon>Euteleostomi</taxon>
        <taxon>Actinopterygii</taxon>
        <taxon>Neopterygii</taxon>
        <taxon>Teleostei</taxon>
        <taxon>Anguilliformes</taxon>
        <taxon>Synaphobranchidae</taxon>
        <taxon>Synaphobranchus</taxon>
    </lineage>
</organism>
<accession>A0A9Q1IRX2</accession>
<reference evidence="1" key="1">
    <citation type="journal article" date="2023" name="Science">
        <title>Genome structures resolve the early diversification of teleost fishes.</title>
        <authorList>
            <person name="Parey E."/>
            <person name="Louis A."/>
            <person name="Montfort J."/>
            <person name="Bouchez O."/>
            <person name="Roques C."/>
            <person name="Iampietro C."/>
            <person name="Lluch J."/>
            <person name="Castinel A."/>
            <person name="Donnadieu C."/>
            <person name="Desvignes T."/>
            <person name="Floi Bucao C."/>
            <person name="Jouanno E."/>
            <person name="Wen M."/>
            <person name="Mejri S."/>
            <person name="Dirks R."/>
            <person name="Jansen H."/>
            <person name="Henkel C."/>
            <person name="Chen W.J."/>
            <person name="Zahm M."/>
            <person name="Cabau C."/>
            <person name="Klopp C."/>
            <person name="Thompson A.W."/>
            <person name="Robinson-Rechavi M."/>
            <person name="Braasch I."/>
            <person name="Lecointre G."/>
            <person name="Bobe J."/>
            <person name="Postlethwait J.H."/>
            <person name="Berthelot C."/>
            <person name="Roest Crollius H."/>
            <person name="Guiguen Y."/>
        </authorList>
    </citation>
    <scope>NUCLEOTIDE SEQUENCE</scope>
    <source>
        <strain evidence="1">WJC10195</strain>
    </source>
</reference>
<dbReference type="AlphaFoldDB" id="A0A9Q1IRX2"/>
<evidence type="ECO:0000313" key="2">
    <source>
        <dbReference type="Proteomes" id="UP001152622"/>
    </source>
</evidence>
<dbReference type="EMBL" id="JAINUF010000009">
    <property type="protein sequence ID" value="KAJ8349987.1"/>
    <property type="molecule type" value="Genomic_DNA"/>
</dbReference>
<sequence>MEEPHHDGLHQSALSMVLNRAWPCLEKPEIIRRGDDIDAATVALTPRPLLMLVSRRGKLRQLVLCICEKEGVVLRRRHFVKLIQEQHLPKTQSP</sequence>
<dbReference type="OrthoDB" id="3199698at2759"/>
<keyword evidence="2" id="KW-1185">Reference proteome</keyword>
<proteinExistence type="predicted"/>
<name>A0A9Q1IRX2_SYNKA</name>
<evidence type="ECO:0000313" key="1">
    <source>
        <dbReference type="EMBL" id="KAJ8349987.1"/>
    </source>
</evidence>
<comment type="caution">
    <text evidence="1">The sequence shown here is derived from an EMBL/GenBank/DDBJ whole genome shotgun (WGS) entry which is preliminary data.</text>
</comment>
<dbReference type="Proteomes" id="UP001152622">
    <property type="component" value="Chromosome 9"/>
</dbReference>
<gene>
    <name evidence="1" type="ORF">SKAU_G00251170</name>
</gene>
<protein>
    <submittedName>
        <fullName evidence="1">Uncharacterized protein</fullName>
    </submittedName>
</protein>